<feature type="transmembrane region" description="Helical" evidence="7">
    <location>
        <begin position="476"/>
        <end position="498"/>
    </location>
</feature>
<feature type="transmembrane region" description="Helical" evidence="7">
    <location>
        <begin position="374"/>
        <end position="395"/>
    </location>
</feature>
<dbReference type="EMBL" id="UOEC01000085">
    <property type="protein sequence ID" value="VAV90859.1"/>
    <property type="molecule type" value="Genomic_DNA"/>
</dbReference>
<feature type="region of interest" description="Disordered" evidence="6">
    <location>
        <begin position="728"/>
        <end position="750"/>
    </location>
</feature>
<evidence type="ECO:0000256" key="4">
    <source>
        <dbReference type="ARBA" id="ARBA00022989"/>
    </source>
</evidence>
<protein>
    <submittedName>
        <fullName evidence="10">DNA internalization-related competence protein ComEC/Rec2</fullName>
    </submittedName>
</protein>
<evidence type="ECO:0000313" key="10">
    <source>
        <dbReference type="EMBL" id="VAV90859.1"/>
    </source>
</evidence>
<dbReference type="InterPro" id="IPR052159">
    <property type="entry name" value="Competence_DNA_uptake"/>
</dbReference>
<evidence type="ECO:0000256" key="5">
    <source>
        <dbReference type="ARBA" id="ARBA00023136"/>
    </source>
</evidence>
<evidence type="ECO:0000256" key="6">
    <source>
        <dbReference type="SAM" id="MobiDB-lite"/>
    </source>
</evidence>
<evidence type="ECO:0000259" key="8">
    <source>
        <dbReference type="Pfam" id="PF03772"/>
    </source>
</evidence>
<dbReference type="Pfam" id="PF13567">
    <property type="entry name" value="DUF4131"/>
    <property type="match status" value="1"/>
</dbReference>
<feature type="transmembrane region" description="Helical" evidence="7">
    <location>
        <begin position="336"/>
        <end position="354"/>
    </location>
</feature>
<feature type="domain" description="ComEC/Rec2-related protein" evidence="8">
    <location>
        <begin position="249"/>
        <end position="537"/>
    </location>
</feature>
<gene>
    <name evidence="10" type="ORF">MNBD_ALPHA08-2472</name>
</gene>
<dbReference type="GO" id="GO:0005886">
    <property type="term" value="C:plasma membrane"/>
    <property type="evidence" value="ECO:0007669"/>
    <property type="project" value="UniProtKB-SubCell"/>
</dbReference>
<keyword evidence="5 7" id="KW-0472">Membrane</keyword>
<evidence type="ECO:0000256" key="7">
    <source>
        <dbReference type="SAM" id="Phobius"/>
    </source>
</evidence>
<reference evidence="10" key="1">
    <citation type="submission" date="2018-06" db="EMBL/GenBank/DDBJ databases">
        <authorList>
            <person name="Zhirakovskaya E."/>
        </authorList>
    </citation>
    <scope>NUCLEOTIDE SEQUENCE</scope>
</reference>
<dbReference type="InterPro" id="IPR025405">
    <property type="entry name" value="DUF4131"/>
</dbReference>
<evidence type="ECO:0000256" key="1">
    <source>
        <dbReference type="ARBA" id="ARBA00004651"/>
    </source>
</evidence>
<feature type="transmembrane region" description="Helical" evidence="7">
    <location>
        <begin position="55"/>
        <end position="72"/>
    </location>
</feature>
<feature type="transmembrane region" description="Helical" evidence="7">
    <location>
        <begin position="311"/>
        <end position="329"/>
    </location>
</feature>
<dbReference type="PANTHER" id="PTHR30619:SF1">
    <property type="entry name" value="RECOMBINATION PROTEIN 2"/>
    <property type="match status" value="1"/>
</dbReference>
<organism evidence="10">
    <name type="scientific">hydrothermal vent metagenome</name>
    <dbReference type="NCBI Taxonomy" id="652676"/>
    <lineage>
        <taxon>unclassified sequences</taxon>
        <taxon>metagenomes</taxon>
        <taxon>ecological metagenomes</taxon>
    </lineage>
</organism>
<comment type="subcellular location">
    <subcellularLocation>
        <location evidence="1">Cell membrane</location>
        <topology evidence="1">Multi-pass membrane protein</topology>
    </subcellularLocation>
</comment>
<name>A0A3B0RFT3_9ZZZZ</name>
<accession>A0A3B0RFT3</accession>
<dbReference type="PANTHER" id="PTHR30619">
    <property type="entry name" value="DNA INTERNALIZATION/COMPETENCE PROTEIN COMEC/REC2"/>
    <property type="match status" value="1"/>
</dbReference>
<feature type="transmembrane region" description="Helical" evidence="7">
    <location>
        <begin position="30"/>
        <end position="48"/>
    </location>
</feature>
<feature type="transmembrane region" description="Helical" evidence="7">
    <location>
        <begin position="542"/>
        <end position="558"/>
    </location>
</feature>
<sequence length="772" mass="84844">MKVSAFAWAQALLGSPSILVKTLEQQRDRWFLWYPVAIIAGVAAYFALPREPHMLVFVLAGMIASGCFWVLLRRQVSLKLLLTFCLLVGFVTAKVRTEIVQPKTLLATTPTAMITGKIVRVERTSERRSRLLVRVEKVDGIKPSALPELVRLTGKSPQTKLLHGDRITVKARLFPLPSPTRPRGYDFGRNLWFKGIGGTGFYYGTVKTMGVEADSWFDLKRSLQEFRGMISRRIFEALPGKAGGVAVALITGDRGRLDKEVTENLRKAGLAHILAISGLHMSLVAGGMFWLVRALLALSGPLVLNFSIKKWAAVAGILTGAFYLVISGASIATQRAFVMLLIMFVAVLVDRPAISMRNLAIAALVIVFLRPEAVFSAGFQMSFMAVVGLIGFYEMARSWRQGSRFGMVERGPVWRWVGKGGGFFLAIATTTIIASIFTGLPAAYHFNKVAVFSLVGNIFALPIVSLMVMPGAILTILLMPLGLEGLGASVMQLGINLVTNHAQFVAELPNSQVFTPELSSLSAAVVALGMIWACLWRGTVKVLAVVPIGFGLLTIADIRQPDILVSKFGKNVAIRDEQGRLVLADARKSRFAAERWLVSNGEGVSLKQAAARSGWQCEANVCLASVKDKKIAYLKKGAEPQASLCAGLSVIISAEPLRSVCKNVPTRIDRFDLWRQGAHAVFLKPPQSLWASNSDSKPKVETASSYRGYRPWVIKPIARRKILINPQQYKPYKPDRKNRKNRQRAASLQDAMEFGIQIKRLQYRRSNPASTP</sequence>
<proteinExistence type="predicted"/>
<feature type="domain" description="DUF4131" evidence="9">
    <location>
        <begin position="55"/>
        <end position="204"/>
    </location>
</feature>
<keyword evidence="2" id="KW-1003">Cell membrane</keyword>
<evidence type="ECO:0000259" key="9">
    <source>
        <dbReference type="Pfam" id="PF13567"/>
    </source>
</evidence>
<dbReference type="NCBIfam" id="TIGR00360">
    <property type="entry name" value="ComEC_N-term"/>
    <property type="match status" value="1"/>
</dbReference>
<feature type="transmembrane region" description="Helical" evidence="7">
    <location>
        <begin position="416"/>
        <end position="437"/>
    </location>
</feature>
<feature type="transmembrane region" description="Helical" evidence="7">
    <location>
        <begin position="449"/>
        <end position="469"/>
    </location>
</feature>
<dbReference type="AlphaFoldDB" id="A0A3B0RFT3"/>
<keyword evidence="4 7" id="KW-1133">Transmembrane helix</keyword>
<feature type="transmembrane region" description="Helical" evidence="7">
    <location>
        <begin position="269"/>
        <end position="291"/>
    </location>
</feature>
<dbReference type="Pfam" id="PF03772">
    <property type="entry name" value="Competence"/>
    <property type="match status" value="1"/>
</dbReference>
<keyword evidence="3 7" id="KW-0812">Transmembrane</keyword>
<dbReference type="InterPro" id="IPR004477">
    <property type="entry name" value="ComEC_N"/>
</dbReference>
<feature type="transmembrane region" description="Helical" evidence="7">
    <location>
        <begin position="518"/>
        <end position="535"/>
    </location>
</feature>
<evidence type="ECO:0000256" key="3">
    <source>
        <dbReference type="ARBA" id="ARBA00022692"/>
    </source>
</evidence>
<evidence type="ECO:0000256" key="2">
    <source>
        <dbReference type="ARBA" id="ARBA00022475"/>
    </source>
</evidence>